<dbReference type="AlphaFoldDB" id="A0A016SVP0"/>
<name>A0A016SVP0_9BILA</name>
<comment type="caution">
    <text evidence="1">The sequence shown here is derived from an EMBL/GenBank/DDBJ whole genome shotgun (WGS) entry which is preliminary data.</text>
</comment>
<reference evidence="2" key="1">
    <citation type="journal article" date="2015" name="Nat. Genet.">
        <title>The genome and transcriptome of the zoonotic hookworm Ancylostoma ceylanicum identify infection-specific gene families.</title>
        <authorList>
            <person name="Schwarz E.M."/>
            <person name="Hu Y."/>
            <person name="Antoshechkin I."/>
            <person name="Miller M.M."/>
            <person name="Sternberg P.W."/>
            <person name="Aroian R.V."/>
        </authorList>
    </citation>
    <scope>NUCLEOTIDE SEQUENCE</scope>
    <source>
        <strain evidence="2">HY135</strain>
    </source>
</reference>
<dbReference type="EMBL" id="JARK01001507">
    <property type="protein sequence ID" value="EYB94472.1"/>
    <property type="molecule type" value="Genomic_DNA"/>
</dbReference>
<gene>
    <name evidence="1" type="primary">Acey_s0171.g316</name>
    <name evidence="1" type="ORF">Y032_0171g316</name>
</gene>
<organism evidence="1 2">
    <name type="scientific">Ancylostoma ceylanicum</name>
    <dbReference type="NCBI Taxonomy" id="53326"/>
    <lineage>
        <taxon>Eukaryota</taxon>
        <taxon>Metazoa</taxon>
        <taxon>Ecdysozoa</taxon>
        <taxon>Nematoda</taxon>
        <taxon>Chromadorea</taxon>
        <taxon>Rhabditida</taxon>
        <taxon>Rhabditina</taxon>
        <taxon>Rhabditomorpha</taxon>
        <taxon>Strongyloidea</taxon>
        <taxon>Ancylostomatidae</taxon>
        <taxon>Ancylostomatinae</taxon>
        <taxon>Ancylostoma</taxon>
    </lineage>
</organism>
<keyword evidence="2" id="KW-1185">Reference proteome</keyword>
<protein>
    <submittedName>
        <fullName evidence="1">Uncharacterized protein</fullName>
    </submittedName>
</protein>
<evidence type="ECO:0000313" key="1">
    <source>
        <dbReference type="EMBL" id="EYB94472.1"/>
    </source>
</evidence>
<dbReference type="OrthoDB" id="5842234at2759"/>
<proteinExistence type="predicted"/>
<sequence length="74" mass="8733">MMRPPILCLRHLHQKFISIINCYLPTFTEDMSELDVPFDRLEEAAQNENSFYKFVVKDFNAQLGKSEEDDYNDA</sequence>
<dbReference type="Proteomes" id="UP000024635">
    <property type="component" value="Unassembled WGS sequence"/>
</dbReference>
<evidence type="ECO:0000313" key="2">
    <source>
        <dbReference type="Proteomes" id="UP000024635"/>
    </source>
</evidence>
<accession>A0A016SVP0</accession>